<dbReference type="PATRIC" id="fig|1339352.3.peg.94"/>
<dbReference type="GO" id="GO:2001070">
    <property type="term" value="F:starch binding"/>
    <property type="evidence" value="ECO:0007669"/>
    <property type="project" value="InterPro"/>
</dbReference>
<name>A0A069SP31_PHOVU</name>
<dbReference type="RefSeq" id="WP_005838912.1">
    <property type="nucleotide sequence ID" value="NZ_JNHM01000002.1"/>
</dbReference>
<evidence type="ECO:0000313" key="3">
    <source>
        <dbReference type="EMBL" id="KDS56862.1"/>
    </source>
</evidence>
<dbReference type="InterPro" id="IPR025970">
    <property type="entry name" value="SusE"/>
</dbReference>
<evidence type="ECO:0000259" key="1">
    <source>
        <dbReference type="Pfam" id="PF14292"/>
    </source>
</evidence>
<evidence type="ECO:0000259" key="2">
    <source>
        <dbReference type="Pfam" id="PF16411"/>
    </source>
</evidence>
<reference evidence="3 4" key="1">
    <citation type="submission" date="2014-04" db="EMBL/GenBank/DDBJ databases">
        <authorList>
            <person name="Sears C."/>
            <person name="Carroll K."/>
            <person name="Sack B.R."/>
            <person name="Qadri F."/>
            <person name="Myers L.L."/>
            <person name="Chung G.-T."/>
            <person name="Escheverria P."/>
            <person name="Fraser C.M."/>
            <person name="Sadzewicz L."/>
            <person name="Shefchek K.A."/>
            <person name="Tallon L."/>
            <person name="Das S.P."/>
            <person name="Daugherty S."/>
            <person name="Mongodin E.F."/>
        </authorList>
    </citation>
    <scope>NUCLEOTIDE SEQUENCE [LARGE SCALE GENOMIC DNA]</scope>
    <source>
        <strain evidence="3 4">3975 RP4</strain>
    </source>
</reference>
<dbReference type="EMBL" id="JNHM01000002">
    <property type="protein sequence ID" value="KDS56862.1"/>
    <property type="molecule type" value="Genomic_DNA"/>
</dbReference>
<evidence type="ECO:0000313" key="4">
    <source>
        <dbReference type="Proteomes" id="UP000027661"/>
    </source>
</evidence>
<dbReference type="Proteomes" id="UP000027661">
    <property type="component" value="Unassembled WGS sequence"/>
</dbReference>
<accession>A0A069SP31</accession>
<dbReference type="AlphaFoldDB" id="A0A069SP31"/>
<comment type="caution">
    <text evidence="3">The sequence shown here is derived from an EMBL/GenBank/DDBJ whole genome shotgun (WGS) entry which is preliminary data.</text>
</comment>
<dbReference type="Pfam" id="PF16411">
    <property type="entry name" value="SusF_SusE"/>
    <property type="match status" value="2"/>
</dbReference>
<dbReference type="GO" id="GO:0019867">
    <property type="term" value="C:outer membrane"/>
    <property type="evidence" value="ECO:0007669"/>
    <property type="project" value="InterPro"/>
</dbReference>
<dbReference type="Gene3D" id="2.60.40.3610">
    <property type="match status" value="1"/>
</dbReference>
<feature type="domain" description="Outer membrane protein SusF/SusE-like C-terminal" evidence="2">
    <location>
        <begin position="281"/>
        <end position="383"/>
    </location>
</feature>
<proteinExistence type="predicted"/>
<sequence length="385" mass="41907">MNKILKSFLIIGLGLGIFTACDDDRDSNPTLISPTEFVLNTPAISGTVIDLANSSSIEISCSQPDYGFPANVGYYVQVAFDESMTDFTEIGNVNAGTKISIDAPLLASTLTDMKVNKGATDVDFPMDIAVYIRLRAVMMTSDNKAIEGTEILSNVVSLNKVHLLFSLPPVNTPENLYIVGGFNEWNWDSATKMIPVNGATHVFWSMVWIDDAGIKFNQSKAWDGNETGFSGINSINGDLAGNIKDNGDNIATDTPGWYLMVITSSVSGRNLVYDIQFNKPEIWLMGPVVGNSDWKEQAEGWLCTIPDTFNASFVSPAFAASVPGGDGDGVRAYVKIPTFEWWKSEFMVFDGKIEYRANDGDQARVAGKAGQQLYLNFATGEGEIK</sequence>
<dbReference type="Gene3D" id="2.60.40.3620">
    <property type="match status" value="1"/>
</dbReference>
<protein>
    <submittedName>
        <fullName evidence="3">SusE outer membrane family protein</fullName>
    </submittedName>
</protein>
<dbReference type="CDD" id="cd12965">
    <property type="entry name" value="CBM-Eb_CBM-Fb"/>
    <property type="match status" value="1"/>
</dbReference>
<gene>
    <name evidence="3" type="ORF">M099_0096</name>
</gene>
<feature type="domain" description="Outer membrane protein SusF/SusE-like C-terminal" evidence="2">
    <location>
        <begin position="175"/>
        <end position="264"/>
    </location>
</feature>
<dbReference type="CDD" id="cd12966">
    <property type="entry name" value="CBM-Ec_CBM-Fc"/>
    <property type="match status" value="1"/>
</dbReference>
<organism evidence="3 4">
    <name type="scientific">Phocaeicola vulgatus str. 3975 RP4</name>
    <dbReference type="NCBI Taxonomy" id="1339352"/>
    <lineage>
        <taxon>Bacteria</taxon>
        <taxon>Pseudomonadati</taxon>
        <taxon>Bacteroidota</taxon>
        <taxon>Bacteroidia</taxon>
        <taxon>Bacteroidales</taxon>
        <taxon>Bacteroidaceae</taxon>
        <taxon>Phocaeicola</taxon>
    </lineage>
</organism>
<dbReference type="PROSITE" id="PS51257">
    <property type="entry name" value="PROKAR_LIPOPROTEIN"/>
    <property type="match status" value="1"/>
</dbReference>
<dbReference type="Pfam" id="PF14292">
    <property type="entry name" value="SusE"/>
    <property type="match status" value="1"/>
</dbReference>
<feature type="domain" description="SusE outer membrane protein" evidence="1">
    <location>
        <begin position="24"/>
        <end position="120"/>
    </location>
</feature>
<dbReference type="InterPro" id="IPR032187">
    <property type="entry name" value="SusF/SusE-like_C"/>
</dbReference>